<name>A0AAP5AGE0_9GAMM</name>
<gene>
    <name evidence="1" type="ORF">QE424_000835</name>
</gene>
<evidence type="ECO:0000313" key="2">
    <source>
        <dbReference type="Proteomes" id="UP001226084"/>
    </source>
</evidence>
<organism evidence="1 2">
    <name type="scientific">Stenotrophomonas rhizophila</name>
    <dbReference type="NCBI Taxonomy" id="216778"/>
    <lineage>
        <taxon>Bacteria</taxon>
        <taxon>Pseudomonadati</taxon>
        <taxon>Pseudomonadota</taxon>
        <taxon>Gammaproteobacteria</taxon>
        <taxon>Lysobacterales</taxon>
        <taxon>Lysobacteraceae</taxon>
        <taxon>Stenotrophomonas</taxon>
    </lineage>
</organism>
<comment type="caution">
    <text evidence="1">The sequence shown here is derived from an EMBL/GenBank/DDBJ whole genome shotgun (WGS) entry which is preliminary data.</text>
</comment>
<dbReference type="Proteomes" id="UP001226084">
    <property type="component" value="Unassembled WGS sequence"/>
</dbReference>
<protein>
    <submittedName>
        <fullName evidence="1">Uncharacterized protein</fullName>
    </submittedName>
</protein>
<dbReference type="EMBL" id="JAUTAS010000001">
    <property type="protein sequence ID" value="MDQ1107676.1"/>
    <property type="molecule type" value="Genomic_DNA"/>
</dbReference>
<accession>A0AAP5AGE0</accession>
<reference evidence="1" key="1">
    <citation type="submission" date="2023-07" db="EMBL/GenBank/DDBJ databases">
        <title>Functional and genomic diversity of the sorghum phyllosphere microbiome.</title>
        <authorList>
            <person name="Shade A."/>
        </authorList>
    </citation>
    <scope>NUCLEOTIDE SEQUENCE</scope>
    <source>
        <strain evidence="1">SORGH_AS_0457</strain>
    </source>
</reference>
<proteinExistence type="predicted"/>
<evidence type="ECO:0000313" key="1">
    <source>
        <dbReference type="EMBL" id="MDQ1107676.1"/>
    </source>
</evidence>
<sequence>MTPASELGIEVKGGIQLQGGFGVEMTKYFNSKECTCGEIN</sequence>
<dbReference type="AlphaFoldDB" id="A0AAP5AGE0"/>